<comment type="caution">
    <text evidence="5">The sequence shown here is derived from an EMBL/GenBank/DDBJ whole genome shotgun (WGS) entry which is preliminary data.</text>
</comment>
<feature type="domain" description="Non-reducing end beta-L-arabinofuranosidase-like GH127 middle" evidence="2">
    <location>
        <begin position="420"/>
        <end position="514"/>
    </location>
</feature>
<dbReference type="Pfam" id="PF20736">
    <property type="entry name" value="Glyco_hydro127M"/>
    <property type="match status" value="1"/>
</dbReference>
<dbReference type="Pfam" id="PF07944">
    <property type="entry name" value="Beta-AFase-like_GH127_cat"/>
    <property type="match status" value="1"/>
</dbReference>
<dbReference type="GO" id="GO:0016787">
    <property type="term" value="F:hydrolase activity"/>
    <property type="evidence" value="ECO:0007669"/>
    <property type="project" value="UniProtKB-KW"/>
</dbReference>
<gene>
    <name evidence="5" type="ORF">ENU08_07485</name>
    <name evidence="4" type="ORF">ENU41_00230</name>
</gene>
<dbReference type="InterPro" id="IPR049046">
    <property type="entry name" value="Beta-AFase-like_GH127_middle"/>
</dbReference>
<sequence>MKVLVSIVDVFKSPYAKIIPIQLGNVVLKDSFWKPRIEKLIRTSLPLQYEYLEKTGRVDNLRAVAGKEVKGCLGLGWFNDSDVYKWIEAAAYALNYVQDPDLLNKITSLSKIVEEAQEADGYLNTYVKLKNKKRWENLAWSHELYCAGHLIQAGIAVKRVLQDLILYNVAKKFADLIANTFDWDKLETSDGHPEVEMALVELYRESEDRAYLDAARFFIDVRGYGKVARQVPEKNRPVNPVYLVDHAPIKYMEDFAGSHAVRALYFFGGATDLYLEIGDQELWDALKRLWVKTTMKMYITGGLGSRYEGESFGEDYELPNYRAYSETCAAVAGVMWAWRMFLASGDPEYMDTLETILYNAALAGISIDGSKYFYVNPLADYYAKYERQPWFECACCPPNIARLITWVPSIAYSFSKNVPKIWVNLFIESEAKFNLLGNTVKIYVETKYPWDGYVSVKVYPANGDEVSIAIRIPKWARGAKVKLNNDIVDATPGKYFEVSKSWNFGETIKVHIPMKPRFIEAHPWIESNYGRTAIVRGPIVYCVEQVDNKDFDINNLVVDVNSANLREEYREDILDGVTIIKGEGYDTNAREWGSTLYRDLDEVPTKYVRRVSFTAIPYYAWNNRGPTKMSIWLKKRLLHYSNDE</sequence>
<proteinExistence type="predicted"/>
<organism evidence="5">
    <name type="scientific">Ignisphaera aggregans</name>
    <dbReference type="NCBI Taxonomy" id="334771"/>
    <lineage>
        <taxon>Archaea</taxon>
        <taxon>Thermoproteota</taxon>
        <taxon>Thermoprotei</taxon>
        <taxon>Desulfurococcales</taxon>
        <taxon>Desulfurococcaceae</taxon>
        <taxon>Ignisphaera</taxon>
    </lineage>
</organism>
<name>A0A7C4NNQ1_9CREN</name>
<dbReference type="Pfam" id="PF20737">
    <property type="entry name" value="Glyco_hydro127C"/>
    <property type="match status" value="1"/>
</dbReference>
<dbReference type="InterPro" id="IPR012878">
    <property type="entry name" value="Beta-AFase-like_GH127_cat"/>
</dbReference>
<dbReference type="SUPFAM" id="SSF48208">
    <property type="entry name" value="Six-hairpin glycosidases"/>
    <property type="match status" value="1"/>
</dbReference>
<evidence type="ECO:0000259" key="3">
    <source>
        <dbReference type="Pfam" id="PF20737"/>
    </source>
</evidence>
<dbReference type="GO" id="GO:0005975">
    <property type="term" value="P:carbohydrate metabolic process"/>
    <property type="evidence" value="ECO:0007669"/>
    <property type="project" value="InterPro"/>
</dbReference>
<feature type="domain" description="Non-reducing end beta-L-arabinofuranosidase-like GH127 C-terminal" evidence="3">
    <location>
        <begin position="516"/>
        <end position="634"/>
    </location>
</feature>
<dbReference type="InterPro" id="IPR008928">
    <property type="entry name" value="6-hairpin_glycosidase_sf"/>
</dbReference>
<protein>
    <submittedName>
        <fullName evidence="5">Glycoside hydrolase family 127 protein</fullName>
    </submittedName>
</protein>
<dbReference type="EMBL" id="DTBD01000068">
    <property type="protein sequence ID" value="HGQ65068.1"/>
    <property type="molecule type" value="Genomic_DNA"/>
</dbReference>
<keyword evidence="5" id="KW-0378">Hydrolase</keyword>
<dbReference type="EMBL" id="DTCK01000006">
    <property type="protein sequence ID" value="HGQ35093.1"/>
    <property type="molecule type" value="Genomic_DNA"/>
</dbReference>
<dbReference type="AlphaFoldDB" id="A0A7C4NNQ1"/>
<evidence type="ECO:0000313" key="5">
    <source>
        <dbReference type="EMBL" id="HGQ65068.1"/>
    </source>
</evidence>
<dbReference type="InterPro" id="IPR049049">
    <property type="entry name" value="Beta-AFase-like_GH127_C"/>
</dbReference>
<reference evidence="5" key="1">
    <citation type="journal article" date="2020" name="mSystems">
        <title>Genome- and Community-Level Interaction Insights into Carbon Utilization and Element Cycling Functions of Hydrothermarchaeota in Hydrothermal Sediment.</title>
        <authorList>
            <person name="Zhou Z."/>
            <person name="Liu Y."/>
            <person name="Xu W."/>
            <person name="Pan J."/>
            <person name="Luo Z.H."/>
            <person name="Li M."/>
        </authorList>
    </citation>
    <scope>NUCLEOTIDE SEQUENCE [LARGE SCALE GENOMIC DNA]</scope>
    <source>
        <strain evidence="5">SpSt-637</strain>
        <strain evidence="4">SpSt-667</strain>
    </source>
</reference>
<feature type="domain" description="Non-reducing end beta-L-arabinofuranosidase-like GH127 catalytic" evidence="1">
    <location>
        <begin position="25"/>
        <end position="406"/>
    </location>
</feature>
<dbReference type="InterPro" id="IPR049174">
    <property type="entry name" value="Beta-AFase-like"/>
</dbReference>
<accession>A0A7C4NNQ1</accession>
<dbReference type="PANTHER" id="PTHR43465:SF2">
    <property type="entry name" value="DUF1680 DOMAIN PROTEIN (AFU_ORTHOLOGUE AFUA_1G08910)"/>
    <property type="match status" value="1"/>
</dbReference>
<evidence type="ECO:0000313" key="4">
    <source>
        <dbReference type="EMBL" id="HGQ35093.1"/>
    </source>
</evidence>
<evidence type="ECO:0000259" key="2">
    <source>
        <dbReference type="Pfam" id="PF20736"/>
    </source>
</evidence>
<dbReference type="PANTHER" id="PTHR43465">
    <property type="entry name" value="DUF1680 DOMAIN PROTEIN (AFU_ORTHOLOGUE AFUA_1G08910)"/>
    <property type="match status" value="1"/>
</dbReference>
<evidence type="ECO:0000259" key="1">
    <source>
        <dbReference type="Pfam" id="PF07944"/>
    </source>
</evidence>